<dbReference type="PANTHER" id="PTHR45920:SF4">
    <property type="entry name" value="FORMIN HOMOLOGY 2 DOMAIN CONTAINING, ISOFORM I"/>
    <property type="match status" value="1"/>
</dbReference>
<feature type="region of interest" description="Disordered" evidence="1">
    <location>
        <begin position="1"/>
        <end position="20"/>
    </location>
</feature>
<dbReference type="Gene3D" id="1.20.58.2220">
    <property type="entry name" value="Formin, FH2 domain"/>
    <property type="match status" value="2"/>
</dbReference>
<dbReference type="InterPro" id="IPR042201">
    <property type="entry name" value="FH2_Formin_sf"/>
</dbReference>
<dbReference type="PANTHER" id="PTHR45920">
    <property type="entry name" value="FORMIN HOMOLOGY 2 DOMAIN CONTAINING, ISOFORM I"/>
    <property type="match status" value="1"/>
</dbReference>
<feature type="domain" description="FH2" evidence="2">
    <location>
        <begin position="82"/>
        <end position="462"/>
    </location>
</feature>
<accession>A0A8T2MRZ6</accession>
<feature type="region of interest" description="Disordered" evidence="1">
    <location>
        <begin position="396"/>
        <end position="419"/>
    </location>
</feature>
<feature type="compositionally biased region" description="Pro residues" evidence="1">
    <location>
        <begin position="66"/>
        <end position="86"/>
    </location>
</feature>
<reference evidence="3" key="1">
    <citation type="thesis" date="2021" institute="BYU ScholarsArchive" country="Provo, UT, USA">
        <title>Applications of and Algorithms for Genome Assembly and Genomic Analyses with an Emphasis on Marine Teleosts.</title>
        <authorList>
            <person name="Pickett B.D."/>
        </authorList>
    </citation>
    <scope>NUCLEOTIDE SEQUENCE</scope>
    <source>
        <strain evidence="3">HI-2016</strain>
    </source>
</reference>
<proteinExistence type="predicted"/>
<evidence type="ECO:0000313" key="3">
    <source>
        <dbReference type="EMBL" id="KAG9330875.1"/>
    </source>
</evidence>
<dbReference type="Proteomes" id="UP000824540">
    <property type="component" value="Unassembled WGS sequence"/>
</dbReference>
<feature type="compositionally biased region" description="Polar residues" evidence="1">
    <location>
        <begin position="54"/>
        <end position="63"/>
    </location>
</feature>
<protein>
    <recommendedName>
        <fullName evidence="2">FH2 domain-containing protein</fullName>
    </recommendedName>
</protein>
<dbReference type="GO" id="GO:0051015">
    <property type="term" value="F:actin filament binding"/>
    <property type="evidence" value="ECO:0007669"/>
    <property type="project" value="TreeGrafter"/>
</dbReference>
<comment type="caution">
    <text evidence="3">The sequence shown here is derived from an EMBL/GenBank/DDBJ whole genome shotgun (WGS) entry which is preliminary data.</text>
</comment>
<evidence type="ECO:0000313" key="4">
    <source>
        <dbReference type="Proteomes" id="UP000824540"/>
    </source>
</evidence>
<sequence>MKQADCDTATPAGPHQPWHSLLSPAPWLLEFSDLWEEEEFALDSEEESGVRVNPNLSTESKGSTPDRPPGPPLAPPPPPPPPPLSGPPAGRTVRLHWRALQSLPLLPGVGHFGPQTIWAGLEPVALDTPHLKHLFESKNSHTLTAGGLGRKQRCISVLGVKRSNIITIALSSLPPPHLLPPAILNMDCTVLDRDDLQKLQALIPTEEELSLIQEAQAKSPGSVLATAEFCLTILGTIPHLRSRLQLWAFALDYDILEREIAEPLFHLKQAMDQLAANQTFRCILATVLAIGNFLNGCKARGFELSYLNKLSQQLKLLEKDGEWVGRQQLLHFLTDSEERLGVLRAVHRRVINRFHSFLLFLGYSHAVVREIRPEAFCKTVSDFALEYKTTRGSILLQRDREGGRGPQKPTTSTPTSTPALENLEQCMLEEILSTPQSSLHFDLTLCRHRNKHTGPLRRKLQW</sequence>
<dbReference type="Pfam" id="PF02181">
    <property type="entry name" value="FH2"/>
    <property type="match status" value="1"/>
</dbReference>
<dbReference type="SMART" id="SM00498">
    <property type="entry name" value="FH2"/>
    <property type="match status" value="1"/>
</dbReference>
<evidence type="ECO:0000259" key="2">
    <source>
        <dbReference type="PROSITE" id="PS51444"/>
    </source>
</evidence>
<name>A0A8T2MRZ6_9TELE</name>
<dbReference type="PROSITE" id="PS51444">
    <property type="entry name" value="FH2"/>
    <property type="match status" value="1"/>
</dbReference>
<dbReference type="GO" id="GO:0030866">
    <property type="term" value="P:cortical actin cytoskeleton organization"/>
    <property type="evidence" value="ECO:0007669"/>
    <property type="project" value="TreeGrafter"/>
</dbReference>
<feature type="compositionally biased region" description="Low complexity" evidence="1">
    <location>
        <begin position="409"/>
        <end position="418"/>
    </location>
</feature>
<dbReference type="AlphaFoldDB" id="A0A8T2MRZ6"/>
<gene>
    <name evidence="3" type="ORF">JZ751_021817</name>
</gene>
<dbReference type="InterPro" id="IPR015425">
    <property type="entry name" value="FH2_Formin"/>
</dbReference>
<dbReference type="GO" id="GO:0005856">
    <property type="term" value="C:cytoskeleton"/>
    <property type="evidence" value="ECO:0007669"/>
    <property type="project" value="TreeGrafter"/>
</dbReference>
<feature type="region of interest" description="Disordered" evidence="1">
    <location>
        <begin position="39"/>
        <end position="91"/>
    </location>
</feature>
<dbReference type="GO" id="GO:0005737">
    <property type="term" value="C:cytoplasm"/>
    <property type="evidence" value="ECO:0007669"/>
    <property type="project" value="TreeGrafter"/>
</dbReference>
<dbReference type="OrthoDB" id="9806920at2759"/>
<evidence type="ECO:0000256" key="1">
    <source>
        <dbReference type="SAM" id="MobiDB-lite"/>
    </source>
</evidence>
<keyword evidence="4" id="KW-1185">Reference proteome</keyword>
<dbReference type="EMBL" id="JAFBMS010000438">
    <property type="protein sequence ID" value="KAG9330875.1"/>
    <property type="molecule type" value="Genomic_DNA"/>
</dbReference>
<dbReference type="SUPFAM" id="SSF101447">
    <property type="entry name" value="Formin homology 2 domain (FH2 domain)"/>
    <property type="match status" value="1"/>
</dbReference>
<organism evidence="3 4">
    <name type="scientific">Albula glossodonta</name>
    <name type="common">roundjaw bonefish</name>
    <dbReference type="NCBI Taxonomy" id="121402"/>
    <lineage>
        <taxon>Eukaryota</taxon>
        <taxon>Metazoa</taxon>
        <taxon>Chordata</taxon>
        <taxon>Craniata</taxon>
        <taxon>Vertebrata</taxon>
        <taxon>Euteleostomi</taxon>
        <taxon>Actinopterygii</taxon>
        <taxon>Neopterygii</taxon>
        <taxon>Teleostei</taxon>
        <taxon>Albuliformes</taxon>
        <taxon>Albulidae</taxon>
        <taxon>Albula</taxon>
    </lineage>
</organism>